<sequence length="174" mass="20052">METSSRKTWYLEKVMSYWKNQNDCMKKIRGEIMVLAVYTFISFPRMAENFMRKVEDRTLDSSEELAFFYFKISSSLTSTASLLITLLLLTGYLVKSRLCTGLVSIILPVTLLSVTLGYSSSMYLVTPSQLHERLYLAYCVLLITAAAVALFSVFHTICFLTWLSVRERMERTNQ</sequence>
<evidence type="ECO:0000313" key="3">
    <source>
        <dbReference type="Proteomes" id="UP001459277"/>
    </source>
</evidence>
<comment type="caution">
    <text evidence="2">The sequence shown here is derived from an EMBL/GenBank/DDBJ whole genome shotgun (WGS) entry which is preliminary data.</text>
</comment>
<dbReference type="EMBL" id="JAZDWU010000004">
    <property type="protein sequence ID" value="KAL0005512.1"/>
    <property type="molecule type" value="Genomic_DNA"/>
</dbReference>
<feature type="transmembrane region" description="Helical" evidence="1">
    <location>
        <begin position="135"/>
        <end position="163"/>
    </location>
</feature>
<organism evidence="2 3">
    <name type="scientific">Lithocarpus litseifolius</name>
    <dbReference type="NCBI Taxonomy" id="425828"/>
    <lineage>
        <taxon>Eukaryota</taxon>
        <taxon>Viridiplantae</taxon>
        <taxon>Streptophyta</taxon>
        <taxon>Embryophyta</taxon>
        <taxon>Tracheophyta</taxon>
        <taxon>Spermatophyta</taxon>
        <taxon>Magnoliopsida</taxon>
        <taxon>eudicotyledons</taxon>
        <taxon>Gunneridae</taxon>
        <taxon>Pentapetalae</taxon>
        <taxon>rosids</taxon>
        <taxon>fabids</taxon>
        <taxon>Fagales</taxon>
        <taxon>Fagaceae</taxon>
        <taxon>Lithocarpus</taxon>
    </lineage>
</organism>
<dbReference type="Proteomes" id="UP001459277">
    <property type="component" value="Unassembled WGS sequence"/>
</dbReference>
<protein>
    <submittedName>
        <fullName evidence="2">Uncharacterized protein</fullName>
    </submittedName>
</protein>
<proteinExistence type="predicted"/>
<evidence type="ECO:0000256" key="1">
    <source>
        <dbReference type="SAM" id="Phobius"/>
    </source>
</evidence>
<evidence type="ECO:0000313" key="2">
    <source>
        <dbReference type="EMBL" id="KAL0005512.1"/>
    </source>
</evidence>
<keyword evidence="1" id="KW-0472">Membrane</keyword>
<feature type="transmembrane region" description="Helical" evidence="1">
    <location>
        <begin position="28"/>
        <end position="47"/>
    </location>
</feature>
<reference evidence="2 3" key="1">
    <citation type="submission" date="2024-01" db="EMBL/GenBank/DDBJ databases">
        <title>A telomere-to-telomere, gap-free genome of sweet tea (Lithocarpus litseifolius).</title>
        <authorList>
            <person name="Zhou J."/>
        </authorList>
    </citation>
    <scope>NUCLEOTIDE SEQUENCE [LARGE SCALE GENOMIC DNA]</scope>
    <source>
        <strain evidence="2">Zhou-2022a</strain>
        <tissue evidence="2">Leaf</tissue>
    </source>
</reference>
<name>A0AAW2D4L9_9ROSI</name>
<keyword evidence="3" id="KW-1185">Reference proteome</keyword>
<accession>A0AAW2D4L9</accession>
<dbReference type="AlphaFoldDB" id="A0AAW2D4L9"/>
<keyword evidence="1" id="KW-1133">Transmembrane helix</keyword>
<feature type="transmembrane region" description="Helical" evidence="1">
    <location>
        <begin position="67"/>
        <end position="89"/>
    </location>
</feature>
<gene>
    <name evidence="2" type="ORF">SO802_013073</name>
</gene>
<feature type="transmembrane region" description="Helical" evidence="1">
    <location>
        <begin position="101"/>
        <end position="123"/>
    </location>
</feature>
<keyword evidence="1" id="KW-0812">Transmembrane</keyword>